<evidence type="ECO:0000313" key="1">
    <source>
        <dbReference type="EMBL" id="MCS4487180.1"/>
    </source>
</evidence>
<dbReference type="Proteomes" id="UP001205609">
    <property type="component" value="Unassembled WGS sequence"/>
</dbReference>
<evidence type="ECO:0000313" key="2">
    <source>
        <dbReference type="Proteomes" id="UP001205609"/>
    </source>
</evidence>
<dbReference type="InterPro" id="IPR010022">
    <property type="entry name" value="XkdX"/>
</dbReference>
<reference evidence="1 2" key="1">
    <citation type="journal article" date="2023" name="Int. J. Syst. Evol. Microbiol.">
        <title>Streptococcus sciuri sp. nov., Staphylococcus marylandisciuri sp. nov. and Staphylococcus americanisciuri sp. nov., isolated from faeces of eastern grey squirrel (Sciurus carolinensis).</title>
        <authorList>
            <person name="Volokhov D.V."/>
            <person name="Zagorodnyaya T.A."/>
            <person name="Furtak V.A."/>
            <person name="Nattanmai G."/>
            <person name="Randall L."/>
            <person name="Jose S."/>
            <person name="Gao Y."/>
            <person name="Eisenberg T."/>
            <person name="Delmonte P."/>
            <person name="Blom J."/>
            <person name="Mitchell K.K."/>
        </authorList>
    </citation>
    <scope>NUCLEOTIDE SEQUENCE [LARGE SCALE GENOMIC DNA]</scope>
    <source>
        <strain evidence="1 2">GRT3</strain>
    </source>
</reference>
<organism evidence="1 2">
    <name type="scientific">Staphylococcus americanisciuri</name>
    <dbReference type="NCBI Taxonomy" id="2973940"/>
    <lineage>
        <taxon>Bacteria</taxon>
        <taxon>Bacillati</taxon>
        <taxon>Bacillota</taxon>
        <taxon>Bacilli</taxon>
        <taxon>Bacillales</taxon>
        <taxon>Staphylococcaceae</taxon>
        <taxon>Staphylococcus</taxon>
    </lineage>
</organism>
<comment type="caution">
    <text evidence="1">The sequence shown here is derived from an EMBL/GenBank/DDBJ whole genome shotgun (WGS) entry which is preliminary data.</text>
</comment>
<protein>
    <submittedName>
        <fullName evidence="1">XkdX family protein</fullName>
    </submittedName>
</protein>
<proteinExistence type="predicted"/>
<gene>
    <name evidence="1" type="ORF">NXS11_09920</name>
</gene>
<sequence length="48" mass="5559">MHNLAIKYYNMGLYSEKQLALFVAKGFVSQEEFKELTGLDYKKVVQAD</sequence>
<keyword evidence="2" id="KW-1185">Reference proteome</keyword>
<dbReference type="EMBL" id="JANUXY010000012">
    <property type="protein sequence ID" value="MCS4487180.1"/>
    <property type="molecule type" value="Genomic_DNA"/>
</dbReference>
<dbReference type="Pfam" id="PF09693">
    <property type="entry name" value="Phage_XkdX"/>
    <property type="match status" value="1"/>
</dbReference>
<accession>A0ABT2F3X5</accession>
<name>A0ABT2F3X5_9STAP</name>